<keyword evidence="1" id="KW-0812">Transmembrane</keyword>
<accession>A0A1C7DW85</accession>
<dbReference type="Pfam" id="PF00990">
    <property type="entry name" value="GGDEF"/>
    <property type="match status" value="1"/>
</dbReference>
<dbReference type="KEGG" id="phc:BBI08_11305"/>
<reference evidence="5" key="2">
    <citation type="submission" date="2016-10" db="EMBL/GenBank/DDBJ databases">
        <authorList>
            <person name="See-Too W.S."/>
        </authorList>
    </citation>
    <scope>NUCLEOTIDE SEQUENCE [LARGE SCALE GENOMIC DNA]</scope>
    <source>
        <strain evidence="5">DSM 24743</strain>
    </source>
</reference>
<dbReference type="InterPro" id="IPR029787">
    <property type="entry name" value="Nucleotide_cyclase"/>
</dbReference>
<dbReference type="AlphaFoldDB" id="A0A1C7DW85"/>
<dbReference type="InterPro" id="IPR001633">
    <property type="entry name" value="EAL_dom"/>
</dbReference>
<evidence type="ECO:0000259" key="3">
    <source>
        <dbReference type="PROSITE" id="PS50887"/>
    </source>
</evidence>
<feature type="transmembrane region" description="Helical" evidence="1">
    <location>
        <begin position="89"/>
        <end position="106"/>
    </location>
</feature>
<dbReference type="NCBIfam" id="TIGR00254">
    <property type="entry name" value="GGDEF"/>
    <property type="match status" value="1"/>
</dbReference>
<dbReference type="SMART" id="SM00052">
    <property type="entry name" value="EAL"/>
    <property type="match status" value="1"/>
</dbReference>
<dbReference type="Gene3D" id="3.30.70.270">
    <property type="match status" value="1"/>
</dbReference>
<evidence type="ECO:0000313" key="4">
    <source>
        <dbReference type="EMBL" id="ANU15521.1"/>
    </source>
</evidence>
<dbReference type="InterPro" id="IPR035919">
    <property type="entry name" value="EAL_sf"/>
</dbReference>
<feature type="transmembrane region" description="Helical" evidence="1">
    <location>
        <begin position="24"/>
        <end position="41"/>
    </location>
</feature>
<gene>
    <name evidence="4" type="ORF">BBI08_11305</name>
</gene>
<organism evidence="4 5">
    <name type="scientific">Planococcus halocryophilus</name>
    <dbReference type="NCBI Taxonomy" id="1215089"/>
    <lineage>
        <taxon>Bacteria</taxon>
        <taxon>Bacillati</taxon>
        <taxon>Bacillota</taxon>
        <taxon>Bacilli</taxon>
        <taxon>Bacillales</taxon>
        <taxon>Caryophanaceae</taxon>
        <taxon>Planococcus</taxon>
    </lineage>
</organism>
<feature type="transmembrane region" description="Helical" evidence="1">
    <location>
        <begin position="118"/>
        <end position="136"/>
    </location>
</feature>
<feature type="domain" description="GGDEF" evidence="3">
    <location>
        <begin position="378"/>
        <end position="511"/>
    </location>
</feature>
<feature type="transmembrane region" description="Helical" evidence="1">
    <location>
        <begin position="215"/>
        <end position="235"/>
    </location>
</feature>
<sequence length="781" mass="88214">MSIYYSWIFFSETSDSTFVLVENLISWFAPVVAFVTLFIVYRKSAGRMRLFWLLLSFGSLSYAIAEGIWVYSHNVSLVEPNYPGWPDPFYFLQIFFYLAAFIYHLVQRKENAYQIKFIFDIMIIIAVSTSLSWHYLIQLLLPEATASLLLFAVSIGYPVGDLLLLFGAVSLYIGYSHTLSPRVLTLIIAGLVFQVFADTAYLYSTVADTYSSGSFYDPLWSLSLLLVALSGLYSLDPVKKSVSGKIFMQITDRISVRMLLPYCSLLMLFIVIIVEESNHTRGLIAGAFVATALIVTRQIFTLRDNRRLLFNYDQLTSELEQKIEQRTVEVTSKNEQLEGAIQQVEHIAYHDELTGLPNRRLFLKNLESSMASADENSQKLAVVFIDLDRFKNINDTFGHEFGDLLLQDFSRKISENLRSIDTISRQGGDEFTLILNNIQDETDITPTIHRIQSAFLNSLSIKNQELHVSMSIGIAVYPDNGNTTSELLKHADSAMYSAKAKGKNNYQFFSDDMSLIVSRKIALENELRRALTNKEFLLHYQPQFNAHTGEITGMEALVRWQITDGEIISPANFIPLAEETRLILPLGEWVLNTACEQVKIWHDAGHSHLKLAVNLSPLQFLDDDLLDMVGRALDQTGFPASSLELEITENVAVDDIDLALLRMQALKELGVNLAIDDFGTGYCSLSYLKKFPLTNLKIAQSFVRDMAINPHDEALVEAMVLIGHKLNMSVIAEGVETEEQLALLKELGCDEIQGYLFSKPLTTDHFSQLLSKEFATKNPVY</sequence>
<dbReference type="PROSITE" id="PS50883">
    <property type="entry name" value="EAL"/>
    <property type="match status" value="1"/>
</dbReference>
<protein>
    <submittedName>
        <fullName evidence="4">Diguanylate cyclase</fullName>
    </submittedName>
</protein>
<dbReference type="Proteomes" id="UP000092687">
    <property type="component" value="Chromosome"/>
</dbReference>
<dbReference type="CDD" id="cd01949">
    <property type="entry name" value="GGDEF"/>
    <property type="match status" value="1"/>
</dbReference>
<reference evidence="5" key="1">
    <citation type="submission" date="2016-07" db="EMBL/GenBank/DDBJ databases">
        <authorList>
            <person name="See-Too W.S."/>
        </authorList>
    </citation>
    <scope>NUCLEOTIDE SEQUENCE [LARGE SCALE GENOMIC DNA]</scope>
    <source>
        <strain evidence="5">DSM 24743</strain>
    </source>
</reference>
<dbReference type="PANTHER" id="PTHR44757:SF2">
    <property type="entry name" value="BIOFILM ARCHITECTURE MAINTENANCE PROTEIN MBAA"/>
    <property type="match status" value="1"/>
</dbReference>
<dbReference type="SUPFAM" id="SSF55073">
    <property type="entry name" value="Nucleotide cyclase"/>
    <property type="match status" value="1"/>
</dbReference>
<dbReference type="SUPFAM" id="SSF141868">
    <property type="entry name" value="EAL domain-like"/>
    <property type="match status" value="1"/>
</dbReference>
<dbReference type="FunFam" id="3.30.70.270:FF:000001">
    <property type="entry name" value="Diguanylate cyclase domain protein"/>
    <property type="match status" value="1"/>
</dbReference>
<feature type="transmembrane region" description="Helical" evidence="1">
    <location>
        <begin position="50"/>
        <end position="69"/>
    </location>
</feature>
<feature type="transmembrane region" description="Helical" evidence="1">
    <location>
        <begin position="183"/>
        <end position="203"/>
    </location>
</feature>
<dbReference type="Gene3D" id="3.20.20.450">
    <property type="entry name" value="EAL domain"/>
    <property type="match status" value="1"/>
</dbReference>
<feature type="domain" description="EAL" evidence="2">
    <location>
        <begin position="520"/>
        <end position="774"/>
    </location>
</feature>
<keyword evidence="1" id="KW-0472">Membrane</keyword>
<dbReference type="InterPro" id="IPR052155">
    <property type="entry name" value="Biofilm_reg_signaling"/>
</dbReference>
<dbReference type="InterPro" id="IPR000160">
    <property type="entry name" value="GGDEF_dom"/>
</dbReference>
<evidence type="ECO:0000259" key="2">
    <source>
        <dbReference type="PROSITE" id="PS50883"/>
    </source>
</evidence>
<dbReference type="PANTHER" id="PTHR44757">
    <property type="entry name" value="DIGUANYLATE CYCLASE DGCP"/>
    <property type="match status" value="1"/>
</dbReference>
<dbReference type="Pfam" id="PF00563">
    <property type="entry name" value="EAL"/>
    <property type="match status" value="1"/>
</dbReference>
<evidence type="ECO:0000256" key="1">
    <source>
        <dbReference type="SAM" id="Phobius"/>
    </source>
</evidence>
<keyword evidence="5" id="KW-1185">Reference proteome</keyword>
<keyword evidence="1" id="KW-1133">Transmembrane helix</keyword>
<dbReference type="InterPro" id="IPR043128">
    <property type="entry name" value="Rev_trsase/Diguanyl_cyclase"/>
</dbReference>
<dbReference type="SMART" id="SM00267">
    <property type="entry name" value="GGDEF"/>
    <property type="match status" value="1"/>
</dbReference>
<dbReference type="FunFam" id="3.20.20.450:FF:000001">
    <property type="entry name" value="Cyclic di-GMP phosphodiesterase yahA"/>
    <property type="match status" value="1"/>
</dbReference>
<dbReference type="STRING" id="1215089.BBI08_11305"/>
<evidence type="ECO:0000313" key="5">
    <source>
        <dbReference type="Proteomes" id="UP000092687"/>
    </source>
</evidence>
<dbReference type="EMBL" id="CP016537">
    <property type="protein sequence ID" value="ANU15521.1"/>
    <property type="molecule type" value="Genomic_DNA"/>
</dbReference>
<proteinExistence type="predicted"/>
<feature type="transmembrane region" description="Helical" evidence="1">
    <location>
        <begin position="256"/>
        <end position="274"/>
    </location>
</feature>
<feature type="transmembrane region" description="Helical" evidence="1">
    <location>
        <begin position="148"/>
        <end position="171"/>
    </location>
</feature>
<dbReference type="CDD" id="cd01948">
    <property type="entry name" value="EAL"/>
    <property type="match status" value="1"/>
</dbReference>
<dbReference type="PROSITE" id="PS50887">
    <property type="entry name" value="GGDEF"/>
    <property type="match status" value="1"/>
</dbReference>
<name>A0A1C7DW85_9BACL</name>